<accession>A0A1V1NVG7</accession>
<name>A0A1V1NVG7_9BACT</name>
<dbReference type="Proteomes" id="UP000189670">
    <property type="component" value="Unassembled WGS sequence"/>
</dbReference>
<gene>
    <name evidence="2" type="ORF">OMM_05594</name>
</gene>
<protein>
    <recommendedName>
        <fullName evidence="1">Sulfatase-modifying factor enzyme-like domain-containing protein</fullName>
    </recommendedName>
</protein>
<proteinExistence type="predicted"/>
<dbReference type="InterPro" id="IPR005532">
    <property type="entry name" value="SUMF_dom"/>
</dbReference>
<organism evidence="2 3">
    <name type="scientific">Candidatus Magnetoglobus multicellularis str. Araruama</name>
    <dbReference type="NCBI Taxonomy" id="890399"/>
    <lineage>
        <taxon>Bacteria</taxon>
        <taxon>Pseudomonadati</taxon>
        <taxon>Thermodesulfobacteriota</taxon>
        <taxon>Desulfobacteria</taxon>
        <taxon>Desulfobacterales</taxon>
        <taxon>Desulfobacteraceae</taxon>
        <taxon>Candidatus Magnetoglobus</taxon>
    </lineage>
</organism>
<dbReference type="SUPFAM" id="SSF56436">
    <property type="entry name" value="C-type lectin-like"/>
    <property type="match status" value="1"/>
</dbReference>
<feature type="domain" description="Sulfatase-modifying factor enzyme-like" evidence="1">
    <location>
        <begin position="1"/>
        <end position="272"/>
    </location>
</feature>
<dbReference type="InterPro" id="IPR042095">
    <property type="entry name" value="SUMF_sf"/>
</dbReference>
<dbReference type="AlphaFoldDB" id="A0A1V1NVG7"/>
<dbReference type="PANTHER" id="PTHR23150:SF19">
    <property type="entry name" value="FORMYLGLYCINE-GENERATING ENZYME"/>
    <property type="match status" value="1"/>
</dbReference>
<dbReference type="Gene3D" id="3.90.1580.10">
    <property type="entry name" value="paralog of FGE (formylglycine-generating enzyme)"/>
    <property type="match status" value="1"/>
</dbReference>
<reference evidence="3" key="1">
    <citation type="submission" date="2012-11" db="EMBL/GenBank/DDBJ databases">
        <authorList>
            <person name="Lucero-Rivera Y.E."/>
            <person name="Tovar-Ramirez D."/>
        </authorList>
    </citation>
    <scope>NUCLEOTIDE SEQUENCE [LARGE SCALE GENOMIC DNA]</scope>
    <source>
        <strain evidence="3">Araruama</strain>
    </source>
</reference>
<dbReference type="Pfam" id="PF03781">
    <property type="entry name" value="FGE-sulfatase"/>
    <property type="match status" value="1"/>
</dbReference>
<dbReference type="InterPro" id="IPR016187">
    <property type="entry name" value="CTDL_fold"/>
</dbReference>
<evidence type="ECO:0000313" key="2">
    <source>
        <dbReference type="EMBL" id="ETR66558.1"/>
    </source>
</evidence>
<comment type="caution">
    <text evidence="2">The sequence shown here is derived from an EMBL/GenBank/DDBJ whole genome shotgun (WGS) entry which is preliminary data.</text>
</comment>
<evidence type="ECO:0000259" key="1">
    <source>
        <dbReference type="Pfam" id="PF03781"/>
    </source>
</evidence>
<dbReference type="PANTHER" id="PTHR23150">
    <property type="entry name" value="SULFATASE MODIFYING FACTOR 1, 2"/>
    <property type="match status" value="1"/>
</dbReference>
<dbReference type="InterPro" id="IPR051043">
    <property type="entry name" value="Sulfatase_Mod_Factor_Kinase"/>
</dbReference>
<dbReference type="EMBL" id="ATBP01001906">
    <property type="protein sequence ID" value="ETR66558.1"/>
    <property type="molecule type" value="Genomic_DNA"/>
</dbReference>
<dbReference type="GO" id="GO:0120147">
    <property type="term" value="F:formylglycine-generating oxidase activity"/>
    <property type="evidence" value="ECO:0007669"/>
    <property type="project" value="TreeGrafter"/>
</dbReference>
<evidence type="ECO:0000313" key="3">
    <source>
        <dbReference type="Proteomes" id="UP000189670"/>
    </source>
</evidence>
<sequence>MGSDPEFDKYTRDEEKPQHQVDLSAYYLARYPVTQAQYQLFVKDGGYANPDFWEEAIADKLWKNGKFDDREDADHYDGPFDLPNHPVVGISWYEACAFARWFTHTCQKKGMISSKIAFRLPTEAQWEKASRGGLEQPESPYIVSISEIDSSPPIIMLEAGRKRIYPWGDTDDHERRNSDPTGINSTSAVGCFYTGQSIYGCEEMSGNVWEWCSDWYAFYQLSSGRNPTGPSSGRLRVVRGGSWGLNARHCRSANRFRDMPGHRSGGLGLRLAAFQVQQGDIK</sequence>